<gene>
    <name evidence="2" type="ORF">TEQG_05269</name>
</gene>
<dbReference type="HOGENOM" id="CLU_1769408_0_0_1"/>
<keyword evidence="3" id="KW-1185">Reference proteome</keyword>
<proteinExistence type="predicted"/>
<feature type="region of interest" description="Disordered" evidence="1">
    <location>
        <begin position="1"/>
        <end position="29"/>
    </location>
</feature>
<feature type="region of interest" description="Disordered" evidence="1">
    <location>
        <begin position="95"/>
        <end position="121"/>
    </location>
</feature>
<organism evidence="2 3">
    <name type="scientific">Trichophyton equinum (strain ATCC MYA-4606 / CBS 127.97)</name>
    <name type="common">Horse ringworm fungus</name>
    <dbReference type="NCBI Taxonomy" id="559882"/>
    <lineage>
        <taxon>Eukaryota</taxon>
        <taxon>Fungi</taxon>
        <taxon>Dikarya</taxon>
        <taxon>Ascomycota</taxon>
        <taxon>Pezizomycotina</taxon>
        <taxon>Eurotiomycetes</taxon>
        <taxon>Eurotiomycetidae</taxon>
        <taxon>Onygenales</taxon>
        <taxon>Arthrodermataceae</taxon>
        <taxon>Trichophyton</taxon>
    </lineage>
</organism>
<dbReference type="AlphaFoldDB" id="F2PWJ7"/>
<name>F2PWJ7_TRIEC</name>
<dbReference type="Proteomes" id="UP000009169">
    <property type="component" value="Unassembled WGS sequence"/>
</dbReference>
<evidence type="ECO:0000256" key="1">
    <source>
        <dbReference type="SAM" id="MobiDB-lite"/>
    </source>
</evidence>
<accession>F2PWJ7</accession>
<dbReference type="eggNOG" id="ENOG502RQ65">
    <property type="taxonomic scope" value="Eukaryota"/>
</dbReference>
<evidence type="ECO:0000313" key="3">
    <source>
        <dbReference type="Proteomes" id="UP000009169"/>
    </source>
</evidence>
<evidence type="ECO:0000313" key="2">
    <source>
        <dbReference type="EMBL" id="EGE06265.1"/>
    </source>
</evidence>
<sequence length="147" mass="16161">MEEGGEIRRQGGDGPVVSSPTTNDWPREGAEHLTASHGSTQAFYFEEATHGREAGLTSCVQEYALTSAMMLQGPLTRIAANPPLFFFFTGRAERRERMRKKQREAEEEEIHSGQASSQTQHGQIMPALDAGEGASLETQALRGEIIR</sequence>
<reference evidence="3" key="1">
    <citation type="journal article" date="2012" name="MBio">
        <title>Comparative genome analysis of Trichophyton rubrum and related dermatophytes reveals candidate genes involved in infection.</title>
        <authorList>
            <person name="Martinez D.A."/>
            <person name="Oliver B.G."/>
            <person name="Graeser Y."/>
            <person name="Goldberg J.M."/>
            <person name="Li W."/>
            <person name="Martinez-Rossi N.M."/>
            <person name="Monod M."/>
            <person name="Shelest E."/>
            <person name="Barton R.C."/>
            <person name="Birch E."/>
            <person name="Brakhage A.A."/>
            <person name="Chen Z."/>
            <person name="Gurr S.J."/>
            <person name="Heiman D."/>
            <person name="Heitman J."/>
            <person name="Kosti I."/>
            <person name="Rossi A."/>
            <person name="Saif S."/>
            <person name="Samalova M."/>
            <person name="Saunders C.W."/>
            <person name="Shea T."/>
            <person name="Summerbell R.C."/>
            <person name="Xu J."/>
            <person name="Young S."/>
            <person name="Zeng Q."/>
            <person name="Birren B.W."/>
            <person name="Cuomo C.A."/>
            <person name="White T.C."/>
        </authorList>
    </citation>
    <scope>NUCLEOTIDE SEQUENCE [LARGE SCALE GENOMIC DNA]</scope>
    <source>
        <strain evidence="3">ATCC MYA-4606 / CBS 127.97</strain>
    </source>
</reference>
<dbReference type="EMBL" id="DS995746">
    <property type="protein sequence ID" value="EGE06265.1"/>
    <property type="molecule type" value="Genomic_DNA"/>
</dbReference>
<protein>
    <submittedName>
        <fullName evidence="2">Uncharacterized protein</fullName>
    </submittedName>
</protein>
<feature type="compositionally biased region" description="Basic and acidic residues" evidence="1">
    <location>
        <begin position="1"/>
        <end position="11"/>
    </location>
</feature>
<dbReference type="VEuPathDB" id="FungiDB:TEQG_05269"/>